<proteinExistence type="predicted"/>
<dbReference type="PANTHER" id="PTHR34150:SF1">
    <property type="entry name" value="CHITIN-BINDING TYPE-2 DOMAIN-CONTAINING PROTEIN"/>
    <property type="match status" value="1"/>
</dbReference>
<reference evidence="2" key="1">
    <citation type="submission" date="2017-02" db="UniProtKB">
        <authorList>
            <consortium name="WormBaseParasite"/>
        </authorList>
    </citation>
    <scope>IDENTIFICATION</scope>
</reference>
<accession>A0A0M3IM32</accession>
<dbReference type="SMART" id="SM00289">
    <property type="entry name" value="WR1"/>
    <property type="match status" value="10"/>
</dbReference>
<dbReference type="PANTHER" id="PTHR34150">
    <property type="entry name" value="PROTEIN CBG08832-RELATED"/>
    <property type="match status" value="1"/>
</dbReference>
<dbReference type="Proteomes" id="UP000036681">
    <property type="component" value="Unplaced"/>
</dbReference>
<evidence type="ECO:0000313" key="1">
    <source>
        <dbReference type="Proteomes" id="UP000036681"/>
    </source>
</evidence>
<name>A0A0M3IM32_ASCLU</name>
<keyword evidence="1" id="KW-1185">Reference proteome</keyword>
<organism evidence="1 2">
    <name type="scientific">Ascaris lumbricoides</name>
    <name type="common">Giant roundworm</name>
    <dbReference type="NCBI Taxonomy" id="6252"/>
    <lineage>
        <taxon>Eukaryota</taxon>
        <taxon>Metazoa</taxon>
        <taxon>Ecdysozoa</taxon>
        <taxon>Nematoda</taxon>
        <taxon>Chromadorea</taxon>
        <taxon>Rhabditida</taxon>
        <taxon>Spirurina</taxon>
        <taxon>Ascaridomorpha</taxon>
        <taxon>Ascaridoidea</taxon>
        <taxon>Ascarididae</taxon>
        <taxon>Ascaris</taxon>
    </lineage>
</organism>
<dbReference type="AlphaFoldDB" id="A0A0M3IM32"/>
<sequence>MCDSSVECPILGCTVVLSNVVSEFSLIGFSFVAHESCTKHFAGGSPPIQPCGYLNECPKGAGCYLGACCPLSCSGGICAQPVSTCLPQVAKMPVCPNGQVSTVKCIIDQAVGRCLLGDQCVNTATCVNGLCCPLPQCSGGALALRVCISSSECGRGFDCNNGGCCPLPSCPGNVLASQRLQAVGRCLLGDQCVNTATCVNGLCCPLPQCSGGALALRVCISSSECGRGFDCNNGGCCPLPSCPGNVLASQRCQKGCACPSGQQCINGGCCLLPTCSDGIPAISSCAIGFLCGAGMECNNGGCCPLPLCPSGAKPSERCQSGSVCPPNQLALQLCGIGNSCPIGYVCEGRGCCPEPMPLCPNGGRATQKCVLGSECPPGYGCTPLGGCCLLSLEPACPAQQSAVCQCSPTNACPLHATCTMGTCCTSGECVRPLFQELYLFTVRLNNTKNAWQISRDGHHLDRLRPIEELRNSTAVAAFNQVPGTQCQSSTQCNGYASACARCTQSICVCTNGAASNGATCLQMPRALLQQARSGCDQYGSPCKFVLSTARRKPLFAPIGNTTEEPLWFNVATKRFCILDPSMAGIDADSTCLPNEKCINGECRMKLWPGEYGCMSDEECSSRCMNTYCERKSDKNVPQCQCSNGMLLYGRCCKHISIFRIK</sequence>
<evidence type="ECO:0000313" key="2">
    <source>
        <dbReference type="WBParaSite" id="ALUE_0001981001-mRNA-1"/>
    </source>
</evidence>
<dbReference type="WBParaSite" id="ALUE_0001981001-mRNA-1">
    <property type="protein sequence ID" value="ALUE_0001981001-mRNA-1"/>
    <property type="gene ID" value="ALUE_0001981001"/>
</dbReference>
<dbReference type="InterPro" id="IPR006150">
    <property type="entry name" value="Cys_repeat_1"/>
</dbReference>
<protein>
    <submittedName>
        <fullName evidence="2">EB domain-containing protein</fullName>
    </submittedName>
</protein>